<dbReference type="GO" id="GO:0000428">
    <property type="term" value="C:DNA-directed RNA polymerase complex"/>
    <property type="evidence" value="ECO:0007669"/>
    <property type="project" value="UniProtKB-KW"/>
</dbReference>
<dbReference type="Gene3D" id="1.10.150.20">
    <property type="entry name" value="5' to 3' exonuclease, C-terminal subdomain"/>
    <property type="match status" value="1"/>
</dbReference>
<reference evidence="2 3" key="1">
    <citation type="submission" date="2024-10" db="EMBL/GenBank/DDBJ databases">
        <authorList>
            <person name="Topkara A.R."/>
            <person name="Saygin H."/>
        </authorList>
    </citation>
    <scope>NUCLEOTIDE SEQUENCE [LARGE SCALE GENOMIC DNA]</scope>
    <source>
        <strain evidence="2 3">M3C6</strain>
    </source>
</reference>
<accession>A0ABW7AP18</accession>
<protein>
    <submittedName>
        <fullName evidence="2">DNA-directed RNA polymerase subunit alpha C-terminal domain-containing protein</fullName>
    </submittedName>
</protein>
<proteinExistence type="predicted"/>
<sequence>MPTDPNQMLTATLTSEIWDHICDRLGDYADQAEERPWLGDCFDCDTADPGMCSQHQEAAEYGAQVRAWRDQIVEQLAGPPEATLAELIERTGLPLDSDIRDVMPGLSTRAMNCLLRERIYTLGDLAARTDDNLLDIRNIGVGSLAEIKIILLALAVGC</sequence>
<evidence type="ECO:0000259" key="1">
    <source>
        <dbReference type="Pfam" id="PF03118"/>
    </source>
</evidence>
<dbReference type="InterPro" id="IPR011260">
    <property type="entry name" value="RNAP_asu_C"/>
</dbReference>
<name>A0ABW7AP18_9ACTN</name>
<gene>
    <name evidence="2" type="ORF">ACFLIM_38770</name>
</gene>
<comment type="caution">
    <text evidence="2">The sequence shown here is derived from an EMBL/GenBank/DDBJ whole genome shotgun (WGS) entry which is preliminary data.</text>
</comment>
<keyword evidence="2" id="KW-0240">DNA-directed RNA polymerase</keyword>
<keyword evidence="2" id="KW-0804">Transcription</keyword>
<evidence type="ECO:0000313" key="2">
    <source>
        <dbReference type="EMBL" id="MFG1709152.1"/>
    </source>
</evidence>
<feature type="domain" description="RNA polymerase alpha subunit C-terminal" evidence="1">
    <location>
        <begin position="105"/>
        <end position="151"/>
    </location>
</feature>
<dbReference type="RefSeq" id="WP_393173649.1">
    <property type="nucleotide sequence ID" value="NZ_JBICRM010000034.1"/>
</dbReference>
<keyword evidence="3" id="KW-1185">Reference proteome</keyword>
<evidence type="ECO:0000313" key="3">
    <source>
        <dbReference type="Proteomes" id="UP001603978"/>
    </source>
</evidence>
<organism evidence="2 3">
    <name type="scientific">Nonomuraea marmarensis</name>
    <dbReference type="NCBI Taxonomy" id="3351344"/>
    <lineage>
        <taxon>Bacteria</taxon>
        <taxon>Bacillati</taxon>
        <taxon>Actinomycetota</taxon>
        <taxon>Actinomycetes</taxon>
        <taxon>Streptosporangiales</taxon>
        <taxon>Streptosporangiaceae</taxon>
        <taxon>Nonomuraea</taxon>
    </lineage>
</organism>
<dbReference type="EMBL" id="JBICRM010000034">
    <property type="protein sequence ID" value="MFG1709152.1"/>
    <property type="molecule type" value="Genomic_DNA"/>
</dbReference>
<dbReference type="Pfam" id="PF03118">
    <property type="entry name" value="RNA_pol_A_CTD"/>
    <property type="match status" value="1"/>
</dbReference>
<dbReference type="SUPFAM" id="SSF47789">
    <property type="entry name" value="C-terminal domain of RNA polymerase alpha subunit"/>
    <property type="match status" value="1"/>
</dbReference>
<dbReference type="Proteomes" id="UP001603978">
    <property type="component" value="Unassembled WGS sequence"/>
</dbReference>